<proteinExistence type="predicted"/>
<name>A0A9N9DL38_9GLOM</name>
<reference evidence="1" key="1">
    <citation type="submission" date="2021-06" db="EMBL/GenBank/DDBJ databases">
        <authorList>
            <person name="Kallberg Y."/>
            <person name="Tangrot J."/>
            <person name="Rosling A."/>
        </authorList>
    </citation>
    <scope>NUCLEOTIDE SEQUENCE</scope>
    <source>
        <strain evidence="1">FL130A</strain>
    </source>
</reference>
<accession>A0A9N9DL38</accession>
<gene>
    <name evidence="1" type="ORF">ALEPTO_LOCUS9821</name>
</gene>
<sequence>MTSLLGLVARFSRPTLRTLRPIVFSLTSQKRNKEAELFSTPRASKFLKKDMEALRVSYMPASDENDVIPNLSVTNSTDQYAVPHISRKTLKDPDFKVDGFICITDPTVRTFFDKLHDAVFNGLQVVGTDETFTDTLVDDLLRIAELNENHPPCKLYINNEPVVSAVPEFVVRKQNYAIIGVEDKHLKNVGPNTGFGETQIAADIIACGYENMRLIDYEYKEQTIFAIRVISTYVTFYKTEIPAIYWKELEEGLPKVQSIEIRRWPAKNSLRSGFDLAEPSGRETVLKSLLKIRQFLVPK</sequence>
<comment type="caution">
    <text evidence="1">The sequence shown here is derived from an EMBL/GenBank/DDBJ whole genome shotgun (WGS) entry which is preliminary data.</text>
</comment>
<keyword evidence="2" id="KW-1185">Reference proteome</keyword>
<dbReference type="Proteomes" id="UP000789508">
    <property type="component" value="Unassembled WGS sequence"/>
</dbReference>
<protein>
    <submittedName>
        <fullName evidence="1">3397_t:CDS:1</fullName>
    </submittedName>
</protein>
<dbReference type="EMBL" id="CAJVPS010008679">
    <property type="protein sequence ID" value="CAG8644716.1"/>
    <property type="molecule type" value="Genomic_DNA"/>
</dbReference>
<evidence type="ECO:0000313" key="1">
    <source>
        <dbReference type="EMBL" id="CAG8644716.1"/>
    </source>
</evidence>
<dbReference type="OrthoDB" id="2408098at2759"/>
<organism evidence="1 2">
    <name type="scientific">Ambispora leptoticha</name>
    <dbReference type="NCBI Taxonomy" id="144679"/>
    <lineage>
        <taxon>Eukaryota</taxon>
        <taxon>Fungi</taxon>
        <taxon>Fungi incertae sedis</taxon>
        <taxon>Mucoromycota</taxon>
        <taxon>Glomeromycotina</taxon>
        <taxon>Glomeromycetes</taxon>
        <taxon>Archaeosporales</taxon>
        <taxon>Ambisporaceae</taxon>
        <taxon>Ambispora</taxon>
    </lineage>
</organism>
<evidence type="ECO:0000313" key="2">
    <source>
        <dbReference type="Proteomes" id="UP000789508"/>
    </source>
</evidence>
<dbReference type="AlphaFoldDB" id="A0A9N9DL38"/>